<dbReference type="InterPro" id="IPR036866">
    <property type="entry name" value="RibonucZ/Hydroxyglut_hydro"/>
</dbReference>
<dbReference type="Gene3D" id="3.60.15.10">
    <property type="entry name" value="Ribonuclease Z/Hydroxyacylglutathione hydrolase-like"/>
    <property type="match status" value="1"/>
</dbReference>
<organism evidence="1 2">
    <name type="scientific">Natrarchaeobius chitinivorans</name>
    <dbReference type="NCBI Taxonomy" id="1679083"/>
    <lineage>
        <taxon>Archaea</taxon>
        <taxon>Methanobacteriati</taxon>
        <taxon>Methanobacteriota</taxon>
        <taxon>Stenosarchaea group</taxon>
        <taxon>Halobacteria</taxon>
        <taxon>Halobacteriales</taxon>
        <taxon>Natrialbaceae</taxon>
        <taxon>Natrarchaeobius</taxon>
    </lineage>
</organism>
<evidence type="ECO:0008006" key="3">
    <source>
        <dbReference type="Google" id="ProtNLM"/>
    </source>
</evidence>
<dbReference type="EMBL" id="REFZ01000003">
    <property type="protein sequence ID" value="RQH01762.1"/>
    <property type="molecule type" value="Genomic_DNA"/>
</dbReference>
<comment type="caution">
    <text evidence="1">The sequence shown here is derived from an EMBL/GenBank/DDBJ whole genome shotgun (WGS) entry which is preliminary data.</text>
</comment>
<keyword evidence="2" id="KW-1185">Reference proteome</keyword>
<sequence length="238" mass="26544">MVIYDRTDAAGFEPTDRWADGFGWIAHPGERAKRASHAVRCDDGVWLVDPLWAPDVDDRIDELGTVAGVLVCFNWHARDADRFARRYDVPVSVPDWPGMDRVEARLEASVERFADRPGTGDAGLELRRCEPMPGWSEAMLYREADATLYVPESLATAPTYTVGDERLGTGVIRRVNPPRDRLADLEPERVLVGHGEGVFDEATRALEYALAVSRRRLPRAVVENGPSQVRALFAAMRS</sequence>
<evidence type="ECO:0000313" key="2">
    <source>
        <dbReference type="Proteomes" id="UP000281431"/>
    </source>
</evidence>
<dbReference type="Proteomes" id="UP000281431">
    <property type="component" value="Unassembled WGS sequence"/>
</dbReference>
<dbReference type="SUPFAM" id="SSF56281">
    <property type="entry name" value="Metallo-hydrolase/oxidoreductase"/>
    <property type="match status" value="1"/>
</dbReference>
<dbReference type="AlphaFoldDB" id="A0A3N6MZ25"/>
<accession>A0A3N6MZ25</accession>
<dbReference type="OrthoDB" id="169463at2157"/>
<gene>
    <name evidence="1" type="ORF">EA472_05420</name>
</gene>
<name>A0A3N6MZ25_NATCH</name>
<proteinExistence type="predicted"/>
<evidence type="ECO:0000313" key="1">
    <source>
        <dbReference type="EMBL" id="RQH01762.1"/>
    </source>
</evidence>
<protein>
    <recommendedName>
        <fullName evidence="3">MBL fold metallo-hydrolase</fullName>
    </recommendedName>
</protein>
<reference evidence="1 2" key="1">
    <citation type="submission" date="2018-10" db="EMBL/GenBank/DDBJ databases">
        <title>Natrarchaeobius chitinivorans gen. nov., sp. nov., and Natrarchaeobius haloalkaliphilus sp. nov., alkaliphilic, chitin-utilizing haloarchaea from hypersaline alkaline lakes.</title>
        <authorList>
            <person name="Sorokin D.Y."/>
            <person name="Elcheninov A.G."/>
            <person name="Kostrikina N.A."/>
            <person name="Bale N.J."/>
            <person name="Sinninghe Damste J.S."/>
            <person name="Khijniak T.V."/>
            <person name="Kublanov I.V."/>
            <person name="Toshchakov S.V."/>
        </authorList>
    </citation>
    <scope>NUCLEOTIDE SEQUENCE [LARGE SCALE GENOMIC DNA]</scope>
    <source>
        <strain evidence="1 2">AArcht7</strain>
    </source>
</reference>